<keyword evidence="1" id="KW-0067">ATP-binding</keyword>
<comment type="caution">
    <text evidence="1">The sequence shown here is derived from an EMBL/GenBank/DDBJ whole genome shotgun (WGS) entry which is preliminary data.</text>
</comment>
<accession>A0A371JBG0</accession>
<dbReference type="RefSeq" id="WP_094377443.1">
    <property type="nucleotide sequence ID" value="NZ_NOKA02000052.1"/>
</dbReference>
<keyword evidence="1" id="KW-0547">Nucleotide-binding</keyword>
<reference evidence="1 2" key="1">
    <citation type="journal article" date="2017" name="Genome Announc.">
        <title>Draft Genome Sequence of a Sporulating and Motile Strain of Lachnotalea glycerini Isolated from Water in Quebec City, Canada.</title>
        <authorList>
            <person name="Maheux A.F."/>
            <person name="Boudreau D.K."/>
            <person name="Berube E."/>
            <person name="Boissinot M."/>
            <person name="Raymond F."/>
            <person name="Brodeur S."/>
            <person name="Corbeil J."/>
            <person name="Isabel S."/>
            <person name="Omar R.F."/>
            <person name="Bergeron M.G."/>
        </authorList>
    </citation>
    <scope>NUCLEOTIDE SEQUENCE [LARGE SCALE GENOMIC DNA]</scope>
    <source>
        <strain evidence="1 2">CCRI-19302</strain>
    </source>
</reference>
<sequence length="144" mass="16684">MAKDNLITYTFRLNMNNPTHVKINNVLKNLNPKIYKSRNQFLIDAAVFFIEHYGDENFMERKEDEEIHFVTQDELEVIKKEMIQNAMTEARREVIRLLGGVIAGAKNVNQETNNIITSNVPLQQDDEVISDYALKCMNYGEGED</sequence>
<name>A0A371JBG0_9FIRM</name>
<evidence type="ECO:0000313" key="2">
    <source>
        <dbReference type="Proteomes" id="UP000216411"/>
    </source>
</evidence>
<dbReference type="AlphaFoldDB" id="A0A371JBG0"/>
<dbReference type="Proteomes" id="UP000216411">
    <property type="component" value="Unassembled WGS sequence"/>
</dbReference>
<organism evidence="1 2">
    <name type="scientific">Lachnotalea glycerini</name>
    <dbReference type="NCBI Taxonomy" id="1763509"/>
    <lineage>
        <taxon>Bacteria</taxon>
        <taxon>Bacillati</taxon>
        <taxon>Bacillota</taxon>
        <taxon>Clostridia</taxon>
        <taxon>Lachnospirales</taxon>
        <taxon>Lachnospiraceae</taxon>
        <taxon>Lachnotalea</taxon>
    </lineage>
</organism>
<dbReference type="GO" id="GO:0005524">
    <property type="term" value="F:ATP binding"/>
    <property type="evidence" value="ECO:0007669"/>
    <property type="project" value="UniProtKB-KW"/>
</dbReference>
<gene>
    <name evidence="1" type="ORF">CG710_016875</name>
</gene>
<proteinExistence type="predicted"/>
<protein>
    <submittedName>
        <fullName evidence="1">ATP-binding protein</fullName>
    </submittedName>
</protein>
<dbReference type="OrthoDB" id="2059607at2"/>
<evidence type="ECO:0000313" key="1">
    <source>
        <dbReference type="EMBL" id="RDY30008.1"/>
    </source>
</evidence>
<dbReference type="EMBL" id="NOKA02000052">
    <property type="protein sequence ID" value="RDY30008.1"/>
    <property type="molecule type" value="Genomic_DNA"/>
</dbReference>
<keyword evidence="2" id="KW-1185">Reference proteome</keyword>